<dbReference type="AlphaFoldDB" id="X1U016"/>
<sequence length="204" mass="22581">MIGENGVTNIDRAIEQAPDEFRDALKSERETYKRIHETTKAVLAEIGIETRNKAVISILEGTGLAGYDASNSRIYLLPDLIDQSIESAAKTFSGDEGQNTLGIGGIPPFLYRETDFYPMPATYEELEHLIGIVAENLDVVRFLSQPVKVHKGAPLKCNQIMDRLNGCIKITCSAYMQDDAAVKWFAGRDDWHDSICGVKSPLIC</sequence>
<dbReference type="InterPro" id="IPR038601">
    <property type="entry name" value="MttB-like_sf"/>
</dbReference>
<name>X1U016_9ZZZZ</name>
<comment type="caution">
    <text evidence="1">The sequence shown here is derived from an EMBL/GenBank/DDBJ whole genome shotgun (WGS) entry which is preliminary data.</text>
</comment>
<proteinExistence type="predicted"/>
<protein>
    <submittedName>
        <fullName evidence="1">Uncharacterized protein</fullName>
    </submittedName>
</protein>
<organism evidence="1">
    <name type="scientific">marine sediment metagenome</name>
    <dbReference type="NCBI Taxonomy" id="412755"/>
    <lineage>
        <taxon>unclassified sequences</taxon>
        <taxon>metagenomes</taxon>
        <taxon>ecological metagenomes</taxon>
    </lineage>
</organism>
<feature type="non-terminal residue" evidence="1">
    <location>
        <position position="204"/>
    </location>
</feature>
<dbReference type="Gene3D" id="3.20.20.480">
    <property type="entry name" value="Trimethylamine methyltransferase-like"/>
    <property type="match status" value="1"/>
</dbReference>
<accession>X1U016</accession>
<evidence type="ECO:0000313" key="1">
    <source>
        <dbReference type="EMBL" id="GAI85634.1"/>
    </source>
</evidence>
<gene>
    <name evidence="1" type="ORF">S12H4_12636</name>
</gene>
<dbReference type="EMBL" id="BARW01006041">
    <property type="protein sequence ID" value="GAI85634.1"/>
    <property type="molecule type" value="Genomic_DNA"/>
</dbReference>
<reference evidence="1" key="1">
    <citation type="journal article" date="2014" name="Front. Microbiol.">
        <title>High frequency of phylogenetically diverse reductive dehalogenase-homologous genes in deep subseafloor sedimentary metagenomes.</title>
        <authorList>
            <person name="Kawai M."/>
            <person name="Futagami T."/>
            <person name="Toyoda A."/>
            <person name="Takaki Y."/>
            <person name="Nishi S."/>
            <person name="Hori S."/>
            <person name="Arai W."/>
            <person name="Tsubouchi T."/>
            <person name="Morono Y."/>
            <person name="Uchiyama I."/>
            <person name="Ito T."/>
            <person name="Fujiyama A."/>
            <person name="Inagaki F."/>
            <person name="Takami H."/>
        </authorList>
    </citation>
    <scope>NUCLEOTIDE SEQUENCE</scope>
    <source>
        <strain evidence="1">Expedition CK06-06</strain>
    </source>
</reference>